<feature type="transmembrane region" description="Helical" evidence="1">
    <location>
        <begin position="144"/>
        <end position="161"/>
    </location>
</feature>
<keyword evidence="1" id="KW-1133">Transmembrane helix</keyword>
<organism evidence="3 4">
    <name type="scientific">Nitrosococcus wardiae</name>
    <dbReference type="NCBI Taxonomy" id="1814290"/>
    <lineage>
        <taxon>Bacteria</taxon>
        <taxon>Pseudomonadati</taxon>
        <taxon>Pseudomonadota</taxon>
        <taxon>Gammaproteobacteria</taxon>
        <taxon>Chromatiales</taxon>
        <taxon>Chromatiaceae</taxon>
        <taxon>Nitrosococcus</taxon>
    </lineage>
</organism>
<accession>A0A4P7BWV7</accession>
<reference evidence="3 4" key="1">
    <citation type="submission" date="2019-03" db="EMBL/GenBank/DDBJ databases">
        <title>The genome sequence of Nitrosococcus wardiae strain D1FHST reveals the archetypal metabolic capacity of ammonia-oxidizing Gammaproteobacteria.</title>
        <authorList>
            <person name="Wang L."/>
            <person name="Lim C.K."/>
            <person name="Hanson T.E."/>
            <person name="Dang H."/>
            <person name="Klotz M.G."/>
        </authorList>
    </citation>
    <scope>NUCLEOTIDE SEQUENCE [LARGE SCALE GENOMIC DNA]</scope>
    <source>
        <strain evidence="3 4">D1FHS</strain>
    </source>
</reference>
<feature type="domain" description="Heparan-alpha-glucosaminide N-acetyltransferase catalytic" evidence="2">
    <location>
        <begin position="13"/>
        <end position="219"/>
    </location>
</feature>
<evidence type="ECO:0000313" key="3">
    <source>
        <dbReference type="EMBL" id="QBQ53777.1"/>
    </source>
</evidence>
<feature type="transmembrane region" description="Helical" evidence="1">
    <location>
        <begin position="192"/>
        <end position="218"/>
    </location>
</feature>
<feature type="transmembrane region" description="Helical" evidence="1">
    <location>
        <begin position="59"/>
        <end position="79"/>
    </location>
</feature>
<feature type="transmembrane region" description="Helical" evidence="1">
    <location>
        <begin position="91"/>
        <end position="111"/>
    </location>
</feature>
<dbReference type="PANTHER" id="PTHR40407">
    <property type="entry name" value="MEMBRANE PROTEIN-LIKE PROTEIN"/>
    <property type="match status" value="1"/>
</dbReference>
<keyword evidence="1" id="KW-0812">Transmembrane</keyword>
<gene>
    <name evidence="3" type="ORF">E3U44_04065</name>
</gene>
<dbReference type="Proteomes" id="UP000294325">
    <property type="component" value="Chromosome"/>
</dbReference>
<sequence length="394" mass="45588">MSQSGLLSATAPRIVSVDLMRGIVMVIMAIDHVRNFFSPFPYPPEDLAQASAGLFLTRWITHFCAPVFIFLAGTSAYLYRRNRSYSHHELAYFLVTRGLWLIFIELSVINLSWTFGWYPYLFVQVIWVIGWSMIYLAGMLYLPFWLSMGIALAMIAGHNLLDPIQAQQFGDWSILWNILHEMGGQPVSVINYFFVVYPLIPWLGVMVAGYGFGHLVILPADRRNPLLYKLGLGLVAAFFILRGFNLYGDPEPWQPSERGLLFSFLEILNTEKYPPSLAYLLMTLGPAIALLPVIEKWRGRLADGVKVFGQVPFFYYLVHLLFIHTLAMLWIRWTFGTWDRLRYLSHSGDFPESYEPSLLRIYLVWIIVVGALYPLCRWYAHLKKRSQSWWLSYL</sequence>
<feature type="transmembrane region" description="Helical" evidence="1">
    <location>
        <begin position="230"/>
        <end position="248"/>
    </location>
</feature>
<dbReference type="Pfam" id="PF07786">
    <property type="entry name" value="HGSNAT_cat"/>
    <property type="match status" value="1"/>
</dbReference>
<evidence type="ECO:0000313" key="4">
    <source>
        <dbReference type="Proteomes" id="UP000294325"/>
    </source>
</evidence>
<feature type="transmembrane region" description="Helical" evidence="1">
    <location>
        <begin position="117"/>
        <end position="137"/>
    </location>
</feature>
<proteinExistence type="predicted"/>
<keyword evidence="4" id="KW-1185">Reference proteome</keyword>
<dbReference type="InterPro" id="IPR012429">
    <property type="entry name" value="HGSNAT_cat"/>
</dbReference>
<feature type="transmembrane region" description="Helical" evidence="1">
    <location>
        <begin position="314"/>
        <end position="333"/>
    </location>
</feature>
<evidence type="ECO:0000256" key="1">
    <source>
        <dbReference type="SAM" id="Phobius"/>
    </source>
</evidence>
<dbReference type="EMBL" id="CP038033">
    <property type="protein sequence ID" value="QBQ53777.1"/>
    <property type="molecule type" value="Genomic_DNA"/>
</dbReference>
<dbReference type="KEGG" id="nwr:E3U44_04065"/>
<keyword evidence="1" id="KW-0472">Membrane</keyword>
<name>A0A4P7BWV7_9GAMM</name>
<dbReference type="AlphaFoldDB" id="A0A4P7BWV7"/>
<evidence type="ECO:0000259" key="2">
    <source>
        <dbReference type="Pfam" id="PF07786"/>
    </source>
</evidence>
<dbReference type="OrthoDB" id="508112at2"/>
<feature type="transmembrane region" description="Helical" evidence="1">
    <location>
        <begin position="359"/>
        <end position="380"/>
    </location>
</feature>
<dbReference type="PANTHER" id="PTHR40407:SF1">
    <property type="entry name" value="HEPARAN-ALPHA-GLUCOSAMINIDE N-ACETYLTRANSFERASE CATALYTIC DOMAIN-CONTAINING PROTEIN"/>
    <property type="match status" value="1"/>
</dbReference>
<feature type="transmembrane region" description="Helical" evidence="1">
    <location>
        <begin position="276"/>
        <end position="294"/>
    </location>
</feature>
<dbReference type="RefSeq" id="WP_134356788.1">
    <property type="nucleotide sequence ID" value="NZ_CP038033.1"/>
</dbReference>
<protein>
    <submittedName>
        <fullName evidence="3">DUF1624 domain-containing protein</fullName>
    </submittedName>
</protein>